<protein>
    <submittedName>
        <fullName evidence="1">35441_t:CDS:1</fullName>
    </submittedName>
</protein>
<organism evidence="1 2">
    <name type="scientific">Racocetra persica</name>
    <dbReference type="NCBI Taxonomy" id="160502"/>
    <lineage>
        <taxon>Eukaryota</taxon>
        <taxon>Fungi</taxon>
        <taxon>Fungi incertae sedis</taxon>
        <taxon>Mucoromycota</taxon>
        <taxon>Glomeromycotina</taxon>
        <taxon>Glomeromycetes</taxon>
        <taxon>Diversisporales</taxon>
        <taxon>Gigasporaceae</taxon>
        <taxon>Racocetra</taxon>
    </lineage>
</organism>
<keyword evidence="2" id="KW-1185">Reference proteome</keyword>
<accession>A0ACA9S0Q1</accession>
<feature type="non-terminal residue" evidence="1">
    <location>
        <position position="1"/>
    </location>
</feature>
<reference evidence="1" key="1">
    <citation type="submission" date="2021-06" db="EMBL/GenBank/DDBJ databases">
        <authorList>
            <person name="Kallberg Y."/>
            <person name="Tangrot J."/>
            <person name="Rosling A."/>
        </authorList>
    </citation>
    <scope>NUCLEOTIDE SEQUENCE</scope>
    <source>
        <strain evidence="1">MA461A</strain>
    </source>
</reference>
<evidence type="ECO:0000313" key="2">
    <source>
        <dbReference type="Proteomes" id="UP000789920"/>
    </source>
</evidence>
<sequence>TPIITNVTLNPDPPKANSQLEVKVSATTNEDIVDGYVFLLLIFNKTNKTILFGDEIDICTTVKCPTKVFNFDMTFTLGDLLSSYLIGVEIGDPHKIMFQLVDLLKSNSYYFVI</sequence>
<proteinExistence type="predicted"/>
<evidence type="ECO:0000313" key="1">
    <source>
        <dbReference type="EMBL" id="CAG8818865.1"/>
    </source>
</evidence>
<name>A0ACA9S0Q1_9GLOM</name>
<comment type="caution">
    <text evidence="1">The sequence shown here is derived from an EMBL/GenBank/DDBJ whole genome shotgun (WGS) entry which is preliminary data.</text>
</comment>
<dbReference type="EMBL" id="CAJVQC010081552">
    <property type="protein sequence ID" value="CAG8818865.1"/>
    <property type="molecule type" value="Genomic_DNA"/>
</dbReference>
<dbReference type="Proteomes" id="UP000789920">
    <property type="component" value="Unassembled WGS sequence"/>
</dbReference>
<gene>
    <name evidence="1" type="ORF">RPERSI_LOCUS25001</name>
</gene>